<feature type="non-terminal residue" evidence="2">
    <location>
        <position position="1"/>
    </location>
</feature>
<evidence type="ECO:0000313" key="3">
    <source>
        <dbReference type="Proteomes" id="UP001341281"/>
    </source>
</evidence>
<reference evidence="2 3" key="1">
    <citation type="submission" date="2024-02" db="EMBL/GenBank/DDBJ databases">
        <title>High-quality chromosome-scale genome assembly of Pensacola bahiagrass (Paspalum notatum Flugge var. saurae).</title>
        <authorList>
            <person name="Vega J.M."/>
            <person name="Podio M."/>
            <person name="Orjuela J."/>
            <person name="Siena L.A."/>
            <person name="Pessino S.C."/>
            <person name="Combes M.C."/>
            <person name="Mariac C."/>
            <person name="Albertini E."/>
            <person name="Pupilli F."/>
            <person name="Ortiz J.P.A."/>
            <person name="Leblanc O."/>
        </authorList>
    </citation>
    <scope>NUCLEOTIDE SEQUENCE [LARGE SCALE GENOMIC DNA]</scope>
    <source>
        <strain evidence="2">R1</strain>
        <tissue evidence="2">Leaf</tissue>
    </source>
</reference>
<evidence type="ECO:0000259" key="1">
    <source>
        <dbReference type="Pfam" id="PF00078"/>
    </source>
</evidence>
<protein>
    <recommendedName>
        <fullName evidence="1">Reverse transcriptase domain-containing protein</fullName>
    </recommendedName>
</protein>
<feature type="domain" description="Reverse transcriptase" evidence="1">
    <location>
        <begin position="118"/>
        <end position="264"/>
    </location>
</feature>
<keyword evidence="3" id="KW-1185">Reference proteome</keyword>
<dbReference type="AlphaFoldDB" id="A0AAQ3X7Y1"/>
<dbReference type="PANTHER" id="PTHR19446">
    <property type="entry name" value="REVERSE TRANSCRIPTASES"/>
    <property type="match status" value="1"/>
</dbReference>
<sequence>MASPWTHENSLLTAEFSESEIKEVIFPMKHNKAPSPNGFPAEFYQQFRETIKGDLLQMFRDLSRGDLPLFSLNFGVITPIPKVHEANLIQQYRPICLLNVSYKIFTKVTTKVKENRLVFEKAYDKVRWPFLLQTLRMKGFSSKWISWIKTFISSDSVAVNVNDDVGHYFQTKKGLQQADPLSPLLFNIMVDMLKVFISRAKLDEQLEGVIPHLVDGGLSTLQYADDTILFMDHDLVKPHNMKLLLSVFEQASGLKINSTRVNFEERFEKRLSSWKVKHLSIGGRLTLINSVLSSLLMYMISFFSIPKGVLMKLDYNRSRFFWQRMKTRRNTGLLNGLFCVNQKTKEALLYKLLTSDGTWQQILGNKYIGSKPLAQVEWKIGDSHFWSCLMKVKPDFLCFRTFLVKDGSQVRFWEDIWLDGALLKDQYPSLYNIARPKSITIAEAMSSFPPSISWRRQLYGTNLDNWTSLLSRFEGLELSYERCFLLEPHPKWEVFITNALRRLNAYGLVLGSLNLWKRLSYPFGDTLAFELGCPPAGGGLAFGCSRVVALGAGGHD</sequence>
<accession>A0AAQ3X7Y1</accession>
<organism evidence="2 3">
    <name type="scientific">Paspalum notatum var. saurae</name>
    <dbReference type="NCBI Taxonomy" id="547442"/>
    <lineage>
        <taxon>Eukaryota</taxon>
        <taxon>Viridiplantae</taxon>
        <taxon>Streptophyta</taxon>
        <taxon>Embryophyta</taxon>
        <taxon>Tracheophyta</taxon>
        <taxon>Spermatophyta</taxon>
        <taxon>Magnoliopsida</taxon>
        <taxon>Liliopsida</taxon>
        <taxon>Poales</taxon>
        <taxon>Poaceae</taxon>
        <taxon>PACMAD clade</taxon>
        <taxon>Panicoideae</taxon>
        <taxon>Andropogonodae</taxon>
        <taxon>Paspaleae</taxon>
        <taxon>Paspalinae</taxon>
        <taxon>Paspalum</taxon>
    </lineage>
</organism>
<evidence type="ECO:0000313" key="2">
    <source>
        <dbReference type="EMBL" id="WVZ89203.1"/>
    </source>
</evidence>
<name>A0AAQ3X7Y1_PASNO</name>
<gene>
    <name evidence="2" type="ORF">U9M48_035635</name>
</gene>
<dbReference type="SUPFAM" id="SSF56672">
    <property type="entry name" value="DNA/RNA polymerases"/>
    <property type="match status" value="1"/>
</dbReference>
<dbReference type="EMBL" id="CP144752">
    <property type="protein sequence ID" value="WVZ89203.1"/>
    <property type="molecule type" value="Genomic_DNA"/>
</dbReference>
<proteinExistence type="predicted"/>
<dbReference type="Pfam" id="PF00078">
    <property type="entry name" value="RVT_1"/>
    <property type="match status" value="1"/>
</dbReference>
<dbReference type="InterPro" id="IPR043502">
    <property type="entry name" value="DNA/RNA_pol_sf"/>
</dbReference>
<dbReference type="InterPro" id="IPR000477">
    <property type="entry name" value="RT_dom"/>
</dbReference>
<dbReference type="Proteomes" id="UP001341281">
    <property type="component" value="Chromosome 08"/>
</dbReference>